<organism evidence="2 3">
    <name type="scientific">Jatropha curcas</name>
    <name type="common">Barbados nut</name>
    <dbReference type="NCBI Taxonomy" id="180498"/>
    <lineage>
        <taxon>Eukaryota</taxon>
        <taxon>Viridiplantae</taxon>
        <taxon>Streptophyta</taxon>
        <taxon>Embryophyta</taxon>
        <taxon>Tracheophyta</taxon>
        <taxon>Spermatophyta</taxon>
        <taxon>Magnoliopsida</taxon>
        <taxon>eudicotyledons</taxon>
        <taxon>Gunneridae</taxon>
        <taxon>Pentapetalae</taxon>
        <taxon>rosids</taxon>
        <taxon>fabids</taxon>
        <taxon>Malpighiales</taxon>
        <taxon>Euphorbiaceae</taxon>
        <taxon>Crotonoideae</taxon>
        <taxon>Jatropheae</taxon>
        <taxon>Jatropha</taxon>
    </lineage>
</organism>
<reference evidence="2 3" key="1">
    <citation type="journal article" date="2014" name="PLoS ONE">
        <title>Global Analysis of Gene Expression Profiles in Physic Nut (Jatropha curcas L.) Seedlings Exposed to Salt Stress.</title>
        <authorList>
            <person name="Zhang L."/>
            <person name="Zhang C."/>
            <person name="Wu P."/>
            <person name="Chen Y."/>
            <person name="Li M."/>
            <person name="Jiang H."/>
            <person name="Wu G."/>
        </authorList>
    </citation>
    <scope>NUCLEOTIDE SEQUENCE [LARGE SCALE GENOMIC DNA]</scope>
    <source>
        <strain evidence="3">cv. GZQX0401</strain>
        <tissue evidence="2">Young leaves</tissue>
    </source>
</reference>
<evidence type="ECO:0000256" key="1">
    <source>
        <dbReference type="SAM" id="MobiDB-lite"/>
    </source>
</evidence>
<keyword evidence="3" id="KW-1185">Reference proteome</keyword>
<name>A0A067K7H0_JATCU</name>
<evidence type="ECO:0000313" key="2">
    <source>
        <dbReference type="EMBL" id="KDP27729.1"/>
    </source>
</evidence>
<dbReference type="Proteomes" id="UP000027138">
    <property type="component" value="Unassembled WGS sequence"/>
</dbReference>
<accession>A0A067K7H0</accession>
<evidence type="ECO:0000313" key="3">
    <source>
        <dbReference type="Proteomes" id="UP000027138"/>
    </source>
</evidence>
<dbReference type="AlphaFoldDB" id="A0A067K7H0"/>
<dbReference type="EMBL" id="KK914803">
    <property type="protein sequence ID" value="KDP27729.1"/>
    <property type="molecule type" value="Genomic_DNA"/>
</dbReference>
<feature type="region of interest" description="Disordered" evidence="1">
    <location>
        <begin position="16"/>
        <end position="40"/>
    </location>
</feature>
<proteinExistence type="predicted"/>
<protein>
    <submittedName>
        <fullName evidence="2">Uncharacterized protein</fullName>
    </submittedName>
</protein>
<gene>
    <name evidence="2" type="ORF">JCGZ_19706</name>
</gene>
<feature type="compositionally biased region" description="Basic and acidic residues" evidence="1">
    <location>
        <begin position="16"/>
        <end position="25"/>
    </location>
</feature>
<sequence>MIEKILASSLEKLMKSDKGKEQVVREDEEAKDESEKKEHVDDTWQDEEFFKKMSAKIVESLVVSKKFEKLDKKLEKLHVFMGSKGMDQYIDLDDDDDEELEFKLCV</sequence>